<dbReference type="GO" id="GO:0003677">
    <property type="term" value="F:DNA binding"/>
    <property type="evidence" value="ECO:0007669"/>
    <property type="project" value="InterPro"/>
</dbReference>
<organism evidence="2">
    <name type="scientific">bioreactor metagenome</name>
    <dbReference type="NCBI Taxonomy" id="1076179"/>
    <lineage>
        <taxon>unclassified sequences</taxon>
        <taxon>metagenomes</taxon>
        <taxon>ecological metagenomes</taxon>
    </lineage>
</organism>
<dbReference type="SUPFAM" id="SSF47413">
    <property type="entry name" value="lambda repressor-like DNA-binding domains"/>
    <property type="match status" value="1"/>
</dbReference>
<proteinExistence type="predicted"/>
<dbReference type="Pfam" id="PF13443">
    <property type="entry name" value="HTH_26"/>
    <property type="match status" value="1"/>
</dbReference>
<feature type="domain" description="HTH cro/C1-type" evidence="1">
    <location>
        <begin position="6"/>
        <end position="66"/>
    </location>
</feature>
<dbReference type="InterPro" id="IPR001387">
    <property type="entry name" value="Cro/C1-type_HTH"/>
</dbReference>
<name>A0A644ZZ98_9ZZZZ</name>
<dbReference type="InterPro" id="IPR010982">
    <property type="entry name" value="Lambda_DNA-bd_dom_sf"/>
</dbReference>
<sequence length="74" mass="8515">MMSNKKLWKLLIDKDMKKRDLMEITGISNFTIIKINRGANIQTDILLRICEVFNCNIGDICDAVPQNTGREETE</sequence>
<comment type="caution">
    <text evidence="2">The sequence shown here is derived from an EMBL/GenBank/DDBJ whole genome shotgun (WGS) entry which is preliminary data.</text>
</comment>
<reference evidence="2" key="1">
    <citation type="submission" date="2019-08" db="EMBL/GenBank/DDBJ databases">
        <authorList>
            <person name="Kucharzyk K."/>
            <person name="Murdoch R.W."/>
            <person name="Higgins S."/>
            <person name="Loffler F."/>
        </authorList>
    </citation>
    <scope>NUCLEOTIDE SEQUENCE</scope>
</reference>
<evidence type="ECO:0000313" key="2">
    <source>
        <dbReference type="EMBL" id="MPM46097.1"/>
    </source>
</evidence>
<dbReference type="Gene3D" id="1.10.260.40">
    <property type="entry name" value="lambda repressor-like DNA-binding domains"/>
    <property type="match status" value="1"/>
</dbReference>
<gene>
    <name evidence="2" type="ORF">SDC9_92793</name>
</gene>
<protein>
    <recommendedName>
        <fullName evidence="1">HTH cro/C1-type domain-containing protein</fullName>
    </recommendedName>
</protein>
<dbReference type="AlphaFoldDB" id="A0A644ZZ98"/>
<dbReference type="EMBL" id="VSSQ01011139">
    <property type="protein sequence ID" value="MPM46097.1"/>
    <property type="molecule type" value="Genomic_DNA"/>
</dbReference>
<evidence type="ECO:0000259" key="1">
    <source>
        <dbReference type="Pfam" id="PF13443"/>
    </source>
</evidence>
<accession>A0A644ZZ98</accession>